<evidence type="ECO:0000313" key="3">
    <source>
        <dbReference type="Proteomes" id="UP001066276"/>
    </source>
</evidence>
<feature type="region of interest" description="Disordered" evidence="1">
    <location>
        <begin position="29"/>
        <end position="74"/>
    </location>
</feature>
<dbReference type="EMBL" id="JANPWB010000002">
    <property type="protein sequence ID" value="KAJ1209090.1"/>
    <property type="molecule type" value="Genomic_DNA"/>
</dbReference>
<accession>A0AAV7W526</accession>
<proteinExistence type="predicted"/>
<organism evidence="2 3">
    <name type="scientific">Pleurodeles waltl</name>
    <name type="common">Iberian ribbed newt</name>
    <dbReference type="NCBI Taxonomy" id="8319"/>
    <lineage>
        <taxon>Eukaryota</taxon>
        <taxon>Metazoa</taxon>
        <taxon>Chordata</taxon>
        <taxon>Craniata</taxon>
        <taxon>Vertebrata</taxon>
        <taxon>Euteleostomi</taxon>
        <taxon>Amphibia</taxon>
        <taxon>Batrachia</taxon>
        <taxon>Caudata</taxon>
        <taxon>Salamandroidea</taxon>
        <taxon>Salamandridae</taxon>
        <taxon>Pleurodelinae</taxon>
        <taxon>Pleurodeles</taxon>
    </lineage>
</organism>
<evidence type="ECO:0000313" key="2">
    <source>
        <dbReference type="EMBL" id="KAJ1209090.1"/>
    </source>
</evidence>
<dbReference type="AlphaFoldDB" id="A0AAV7W526"/>
<protein>
    <submittedName>
        <fullName evidence="2">Uncharacterized protein</fullName>
    </submittedName>
</protein>
<reference evidence="2" key="1">
    <citation type="journal article" date="2022" name="bioRxiv">
        <title>Sequencing and chromosome-scale assembly of the giantPleurodeles waltlgenome.</title>
        <authorList>
            <person name="Brown T."/>
            <person name="Elewa A."/>
            <person name="Iarovenko S."/>
            <person name="Subramanian E."/>
            <person name="Araus A.J."/>
            <person name="Petzold A."/>
            <person name="Susuki M."/>
            <person name="Suzuki K.-i.T."/>
            <person name="Hayashi T."/>
            <person name="Toyoda A."/>
            <person name="Oliveira C."/>
            <person name="Osipova E."/>
            <person name="Leigh N.D."/>
            <person name="Simon A."/>
            <person name="Yun M.H."/>
        </authorList>
    </citation>
    <scope>NUCLEOTIDE SEQUENCE</scope>
    <source>
        <strain evidence="2">20211129_DDA</strain>
        <tissue evidence="2">Liver</tissue>
    </source>
</reference>
<sequence>MVARSGHATSNGLQGLRADMVKADTHEAKSMPLGAPRGGREIGIDPILGSPDGRIVSRQRQRGGRPKDQLRRGEEVGEKAATLVMFTVTSGGCTELRHTKAQQ</sequence>
<dbReference type="Proteomes" id="UP001066276">
    <property type="component" value="Chromosome 1_2"/>
</dbReference>
<keyword evidence="3" id="KW-1185">Reference proteome</keyword>
<evidence type="ECO:0000256" key="1">
    <source>
        <dbReference type="SAM" id="MobiDB-lite"/>
    </source>
</evidence>
<feature type="compositionally biased region" description="Basic and acidic residues" evidence="1">
    <location>
        <begin position="65"/>
        <end position="74"/>
    </location>
</feature>
<name>A0AAV7W526_PLEWA</name>
<gene>
    <name evidence="2" type="ORF">NDU88_004469</name>
</gene>
<comment type="caution">
    <text evidence="2">The sequence shown here is derived from an EMBL/GenBank/DDBJ whole genome shotgun (WGS) entry which is preliminary data.</text>
</comment>